<name>A0A2N8KVK2_9BURK</name>
<evidence type="ECO:0000256" key="2">
    <source>
        <dbReference type="ARBA" id="ARBA00004994"/>
    </source>
</evidence>
<dbReference type="PANTHER" id="PTHR21708:SF45">
    <property type="entry name" value="2-DEHYDROPANTOATE 2-REDUCTASE"/>
    <property type="match status" value="1"/>
</dbReference>
<evidence type="ECO:0000256" key="9">
    <source>
        <dbReference type="ARBA" id="ARBA00032024"/>
    </source>
</evidence>
<evidence type="ECO:0000256" key="1">
    <source>
        <dbReference type="ARBA" id="ARBA00002919"/>
    </source>
</evidence>
<evidence type="ECO:0000256" key="8">
    <source>
        <dbReference type="ARBA" id="ARBA00023002"/>
    </source>
</evidence>
<comment type="function">
    <text evidence="1">Catalyzes the NADPH-dependent reduction of ketopantoate into pantoic acid.</text>
</comment>
<dbReference type="InterPro" id="IPR036291">
    <property type="entry name" value="NAD(P)-bd_dom_sf"/>
</dbReference>
<evidence type="ECO:0000259" key="11">
    <source>
        <dbReference type="Pfam" id="PF02558"/>
    </source>
</evidence>
<gene>
    <name evidence="13" type="ORF">C1O66_07760</name>
</gene>
<dbReference type="Pfam" id="PF08546">
    <property type="entry name" value="ApbA_C"/>
    <property type="match status" value="1"/>
</dbReference>
<evidence type="ECO:0000256" key="7">
    <source>
        <dbReference type="ARBA" id="ARBA00022857"/>
    </source>
</evidence>
<dbReference type="Gene3D" id="3.40.50.720">
    <property type="entry name" value="NAD(P)-binding Rossmann-like Domain"/>
    <property type="match status" value="1"/>
</dbReference>
<protein>
    <recommendedName>
        <fullName evidence="5">2-dehydropantoate 2-reductase</fullName>
        <ecNumber evidence="4">1.1.1.169</ecNumber>
    </recommendedName>
    <alternativeName>
        <fullName evidence="9">Ketopantoate reductase</fullName>
    </alternativeName>
</protein>
<dbReference type="RefSeq" id="WP_102767351.1">
    <property type="nucleotide sequence ID" value="NZ_POSP01000003.1"/>
</dbReference>
<evidence type="ECO:0000259" key="12">
    <source>
        <dbReference type="Pfam" id="PF08546"/>
    </source>
</evidence>
<accession>A0A2N8KVK2</accession>
<dbReference type="UniPathway" id="UPA00028">
    <property type="reaction ID" value="UER00004"/>
</dbReference>
<evidence type="ECO:0000256" key="4">
    <source>
        <dbReference type="ARBA" id="ARBA00013014"/>
    </source>
</evidence>
<evidence type="ECO:0000256" key="5">
    <source>
        <dbReference type="ARBA" id="ARBA00019465"/>
    </source>
</evidence>
<dbReference type="SUPFAM" id="SSF48179">
    <property type="entry name" value="6-phosphogluconate dehydrogenase C-terminal domain-like"/>
    <property type="match status" value="1"/>
</dbReference>
<comment type="catalytic activity">
    <reaction evidence="10">
        <text>(R)-pantoate + NADP(+) = 2-dehydropantoate + NADPH + H(+)</text>
        <dbReference type="Rhea" id="RHEA:16233"/>
        <dbReference type="ChEBI" id="CHEBI:11561"/>
        <dbReference type="ChEBI" id="CHEBI:15378"/>
        <dbReference type="ChEBI" id="CHEBI:15980"/>
        <dbReference type="ChEBI" id="CHEBI:57783"/>
        <dbReference type="ChEBI" id="CHEBI:58349"/>
        <dbReference type="EC" id="1.1.1.169"/>
    </reaction>
</comment>
<dbReference type="InterPro" id="IPR013332">
    <property type="entry name" value="KPR_N"/>
</dbReference>
<dbReference type="PANTHER" id="PTHR21708">
    <property type="entry name" value="PROBABLE 2-DEHYDROPANTOATE 2-REDUCTASE"/>
    <property type="match status" value="1"/>
</dbReference>
<organism evidence="13 14">
    <name type="scientific">Kinneretia aquatilis</name>
    <dbReference type="NCBI Taxonomy" id="2070761"/>
    <lineage>
        <taxon>Bacteria</taxon>
        <taxon>Pseudomonadati</taxon>
        <taxon>Pseudomonadota</taxon>
        <taxon>Betaproteobacteria</taxon>
        <taxon>Burkholderiales</taxon>
        <taxon>Sphaerotilaceae</taxon>
        <taxon>Roseateles</taxon>
    </lineage>
</organism>
<comment type="similarity">
    <text evidence="3">Belongs to the ketopantoate reductase family.</text>
</comment>
<keyword evidence="8" id="KW-0560">Oxidoreductase</keyword>
<dbReference type="EC" id="1.1.1.169" evidence="4"/>
<dbReference type="NCBIfam" id="NF005089">
    <property type="entry name" value="PRK06522.1-4"/>
    <property type="match status" value="1"/>
</dbReference>
<evidence type="ECO:0000256" key="10">
    <source>
        <dbReference type="ARBA" id="ARBA00048793"/>
    </source>
</evidence>
<dbReference type="InterPro" id="IPR013752">
    <property type="entry name" value="KPA_reductase"/>
</dbReference>
<comment type="caution">
    <text evidence="13">The sequence shown here is derived from an EMBL/GenBank/DDBJ whole genome shotgun (WGS) entry which is preliminary data.</text>
</comment>
<feature type="domain" description="Ketopantoate reductase N-terminal" evidence="11">
    <location>
        <begin position="4"/>
        <end position="175"/>
    </location>
</feature>
<dbReference type="Proteomes" id="UP000235916">
    <property type="component" value="Unassembled WGS sequence"/>
</dbReference>
<reference evidence="13 14" key="1">
    <citation type="submission" date="2018-01" db="EMBL/GenBank/DDBJ databases">
        <title>Draft genome sequence of Paucibacter aquatile CR182 isolated from freshwater of the Nakdong River.</title>
        <authorList>
            <person name="Choi A."/>
            <person name="Chung E.J."/>
        </authorList>
    </citation>
    <scope>NUCLEOTIDE SEQUENCE [LARGE SCALE GENOMIC DNA]</scope>
    <source>
        <strain evidence="13 14">CR182</strain>
    </source>
</reference>
<dbReference type="GO" id="GO:0005737">
    <property type="term" value="C:cytoplasm"/>
    <property type="evidence" value="ECO:0007669"/>
    <property type="project" value="TreeGrafter"/>
</dbReference>
<keyword evidence="6" id="KW-0566">Pantothenate biosynthesis</keyword>
<dbReference type="GO" id="GO:0015940">
    <property type="term" value="P:pantothenate biosynthetic process"/>
    <property type="evidence" value="ECO:0007669"/>
    <property type="project" value="UniProtKB-UniPathway"/>
</dbReference>
<dbReference type="InterPro" id="IPR013328">
    <property type="entry name" value="6PGD_dom2"/>
</dbReference>
<dbReference type="FunFam" id="3.40.50.720:FF:000307">
    <property type="entry name" value="2-dehydropantoate 2-reductase"/>
    <property type="match status" value="1"/>
</dbReference>
<sequence length="338" mass="36080">MKFAIVGAGAIGGLLGVRLAAAGEQVCFIARNKNLAAIQTQGFTLIEEDGRELAQPAGPNLRAVQRMAEAGVQDVVLLTVKAHQLVDLLPELPALIGPKTLIVSMINGLPWWYFQGLAGPHEGRVLESVDPGGAIAATLPSTQVIGSIVYPAAQLEAPGRVRLMEGNRFSLGELDGQRSERIEALSHALMRAGFKAPVAKDIRSELWVKLWGNLSFNPISALSHATLEDICRFPLSRELAARMMGEAQQVGEKLGVQFKISLDKRIAGAEAVGAHKTSMLQDVEAGRALELEALLGAVVELARITETVTPNLDAIYAVTRLLALSLSRQGGRLQISPV</sequence>
<evidence type="ECO:0000313" key="14">
    <source>
        <dbReference type="Proteomes" id="UP000235916"/>
    </source>
</evidence>
<proteinExistence type="inferred from homology"/>
<evidence type="ECO:0000256" key="3">
    <source>
        <dbReference type="ARBA" id="ARBA00007870"/>
    </source>
</evidence>
<dbReference type="Pfam" id="PF02558">
    <property type="entry name" value="ApbA"/>
    <property type="match status" value="1"/>
</dbReference>
<dbReference type="InterPro" id="IPR008927">
    <property type="entry name" value="6-PGluconate_DH-like_C_sf"/>
</dbReference>
<dbReference type="OrthoDB" id="9796561at2"/>
<evidence type="ECO:0000313" key="13">
    <source>
        <dbReference type="EMBL" id="PND37432.1"/>
    </source>
</evidence>
<dbReference type="SUPFAM" id="SSF51735">
    <property type="entry name" value="NAD(P)-binding Rossmann-fold domains"/>
    <property type="match status" value="1"/>
</dbReference>
<dbReference type="FunFam" id="1.10.1040.10:FF:000017">
    <property type="entry name" value="2-dehydropantoate 2-reductase"/>
    <property type="match status" value="1"/>
</dbReference>
<feature type="domain" description="Ketopantoate reductase C-terminal" evidence="12">
    <location>
        <begin position="201"/>
        <end position="321"/>
    </location>
</feature>
<evidence type="ECO:0000256" key="6">
    <source>
        <dbReference type="ARBA" id="ARBA00022655"/>
    </source>
</evidence>
<keyword evidence="14" id="KW-1185">Reference proteome</keyword>
<comment type="pathway">
    <text evidence="2">Cofactor biosynthesis; (R)-pantothenate biosynthesis; (R)-pantoate from 3-methyl-2-oxobutanoate: step 2/2.</text>
</comment>
<dbReference type="EMBL" id="POSP01000003">
    <property type="protein sequence ID" value="PND37432.1"/>
    <property type="molecule type" value="Genomic_DNA"/>
</dbReference>
<keyword evidence="7" id="KW-0521">NADP</keyword>
<dbReference type="Gene3D" id="1.10.1040.10">
    <property type="entry name" value="N-(1-d-carboxylethyl)-l-norvaline Dehydrogenase, domain 2"/>
    <property type="match status" value="1"/>
</dbReference>
<dbReference type="GO" id="GO:0008677">
    <property type="term" value="F:2-dehydropantoate 2-reductase activity"/>
    <property type="evidence" value="ECO:0007669"/>
    <property type="project" value="UniProtKB-EC"/>
</dbReference>
<dbReference type="InterPro" id="IPR051402">
    <property type="entry name" value="KPR-Related"/>
</dbReference>
<dbReference type="AlphaFoldDB" id="A0A2N8KVK2"/>